<sequence>MAKAKPKSRLMSLYLLGVAENPPCRGDGVRPSYGSAAQRFSKSGPLNQLDRPQASRELLSGAKSCALEWRAYTSGWEQPANDHHSAAVSFVWHQCLRAVANGSTGDNP</sequence>
<protein>
    <submittedName>
        <fullName evidence="2">Uncharacterized protein</fullName>
    </submittedName>
</protein>
<proteinExistence type="predicted"/>
<accession>A0AAV0WDC6</accession>
<keyword evidence="3" id="KW-1185">Reference proteome</keyword>
<dbReference type="Proteomes" id="UP001160148">
    <property type="component" value="Unassembled WGS sequence"/>
</dbReference>
<comment type="caution">
    <text evidence="2">The sequence shown here is derived from an EMBL/GenBank/DDBJ whole genome shotgun (WGS) entry which is preliminary data.</text>
</comment>
<organism evidence="2 3">
    <name type="scientific">Macrosiphum euphorbiae</name>
    <name type="common">potato aphid</name>
    <dbReference type="NCBI Taxonomy" id="13131"/>
    <lineage>
        <taxon>Eukaryota</taxon>
        <taxon>Metazoa</taxon>
        <taxon>Ecdysozoa</taxon>
        <taxon>Arthropoda</taxon>
        <taxon>Hexapoda</taxon>
        <taxon>Insecta</taxon>
        <taxon>Pterygota</taxon>
        <taxon>Neoptera</taxon>
        <taxon>Paraneoptera</taxon>
        <taxon>Hemiptera</taxon>
        <taxon>Sternorrhyncha</taxon>
        <taxon>Aphidomorpha</taxon>
        <taxon>Aphidoidea</taxon>
        <taxon>Aphididae</taxon>
        <taxon>Macrosiphini</taxon>
        <taxon>Macrosiphum</taxon>
    </lineage>
</organism>
<dbReference type="AlphaFoldDB" id="A0AAV0WDC6"/>
<reference evidence="2 3" key="1">
    <citation type="submission" date="2023-01" db="EMBL/GenBank/DDBJ databases">
        <authorList>
            <person name="Whitehead M."/>
        </authorList>
    </citation>
    <scope>NUCLEOTIDE SEQUENCE [LARGE SCALE GENOMIC DNA]</scope>
</reference>
<dbReference type="EMBL" id="CARXXK010000002">
    <property type="protein sequence ID" value="CAI6353783.1"/>
    <property type="molecule type" value="Genomic_DNA"/>
</dbReference>
<name>A0AAV0WDC6_9HEMI</name>
<evidence type="ECO:0000256" key="1">
    <source>
        <dbReference type="SAM" id="MobiDB-lite"/>
    </source>
</evidence>
<evidence type="ECO:0000313" key="3">
    <source>
        <dbReference type="Proteomes" id="UP001160148"/>
    </source>
</evidence>
<evidence type="ECO:0000313" key="2">
    <source>
        <dbReference type="EMBL" id="CAI6353783.1"/>
    </source>
</evidence>
<gene>
    <name evidence="2" type="ORF">MEUPH1_LOCUS9863</name>
</gene>
<feature type="region of interest" description="Disordered" evidence="1">
    <location>
        <begin position="26"/>
        <end position="50"/>
    </location>
</feature>